<dbReference type="AlphaFoldDB" id="A0A160P0F5"/>
<keyword evidence="5 11" id="KW-0732">Signal</keyword>
<evidence type="ECO:0000256" key="2">
    <source>
        <dbReference type="ARBA" id="ARBA00022512"/>
    </source>
</evidence>
<feature type="domain" description="PA" evidence="13">
    <location>
        <begin position="815"/>
        <end position="885"/>
    </location>
</feature>
<dbReference type="Pfam" id="PF00082">
    <property type="entry name" value="Peptidase_S8"/>
    <property type="match status" value="1"/>
</dbReference>
<dbReference type="PROSITE" id="PS00136">
    <property type="entry name" value="SUBTILASE_ASP"/>
    <property type="match status" value="1"/>
</dbReference>
<dbReference type="InterPro" id="IPR050131">
    <property type="entry name" value="Peptidase_S8_subtilisin-like"/>
</dbReference>
<dbReference type="GO" id="GO:0004252">
    <property type="term" value="F:serine-type endopeptidase activity"/>
    <property type="evidence" value="ECO:0007669"/>
    <property type="project" value="UniProtKB-UniRule"/>
</dbReference>
<gene>
    <name evidence="14" type="ORF">SLA_3132</name>
</gene>
<dbReference type="InterPro" id="IPR023827">
    <property type="entry name" value="Peptidase_S8_Asp-AS"/>
</dbReference>
<evidence type="ECO:0000256" key="11">
    <source>
        <dbReference type="SAM" id="SignalP"/>
    </source>
</evidence>
<evidence type="ECO:0000313" key="15">
    <source>
        <dbReference type="Proteomes" id="UP000217676"/>
    </source>
</evidence>
<keyword evidence="15" id="KW-1185">Reference proteome</keyword>
<protein>
    <submittedName>
        <fullName evidence="14">Peptidase S8/S53 subtilisin kexin sedolisin</fullName>
    </submittedName>
</protein>
<dbReference type="InterPro" id="IPR022398">
    <property type="entry name" value="Peptidase_S8_His-AS"/>
</dbReference>
<proteinExistence type="inferred from homology"/>
<keyword evidence="6 9" id="KW-0378">Hydrolase</keyword>
<evidence type="ECO:0000256" key="7">
    <source>
        <dbReference type="ARBA" id="ARBA00022825"/>
    </source>
</evidence>
<dbReference type="PRINTS" id="PR00723">
    <property type="entry name" value="SUBTILISIN"/>
</dbReference>
<evidence type="ECO:0000256" key="8">
    <source>
        <dbReference type="PIRSR" id="PIRSR615500-1"/>
    </source>
</evidence>
<dbReference type="EMBL" id="AP017424">
    <property type="protein sequence ID" value="BAU84046.1"/>
    <property type="molecule type" value="Genomic_DNA"/>
</dbReference>
<evidence type="ECO:0000259" key="12">
    <source>
        <dbReference type="Pfam" id="PF00082"/>
    </source>
</evidence>
<dbReference type="InterPro" id="IPR023828">
    <property type="entry name" value="Peptidase_S8_Ser-AS"/>
</dbReference>
<evidence type="ECO:0000313" key="14">
    <source>
        <dbReference type="EMBL" id="BAU84046.1"/>
    </source>
</evidence>
<dbReference type="Proteomes" id="UP000217676">
    <property type="component" value="Chromosome"/>
</dbReference>
<keyword evidence="7 9" id="KW-0720">Serine protease</keyword>
<evidence type="ECO:0000256" key="5">
    <source>
        <dbReference type="ARBA" id="ARBA00022729"/>
    </source>
</evidence>
<dbReference type="PANTHER" id="PTHR43806">
    <property type="entry name" value="PEPTIDASE S8"/>
    <property type="match status" value="1"/>
</dbReference>
<evidence type="ECO:0000256" key="4">
    <source>
        <dbReference type="ARBA" id="ARBA00022670"/>
    </source>
</evidence>
<evidence type="ECO:0000256" key="3">
    <source>
        <dbReference type="ARBA" id="ARBA00022525"/>
    </source>
</evidence>
<dbReference type="PROSITE" id="PS00138">
    <property type="entry name" value="SUBTILASE_SER"/>
    <property type="match status" value="1"/>
</dbReference>
<keyword evidence="4 9" id="KW-0645">Protease</keyword>
<dbReference type="InterPro" id="IPR003137">
    <property type="entry name" value="PA_domain"/>
</dbReference>
<accession>A0A160P0F5</accession>
<sequence length="1231" mass="127203">MRRRRSTTALLGFALATTMAVSGYAYGAAPLPESGQDAVTAAAPKDAVRTATVTLVTGDKVTLATRAGKTVGVDVQPYRGSAAGLRTYTVGTDVYVIPRAAEALIQNGRVDKRLFNVTRLVAQGFDDAHRASTPLIVRYEGEGDSAKTAPGGARLTRKLPGVRGAAVSADKSKGDAFWEAVDDDSARAGTPKARLSGGIRNVWLDGKVDALLDKSVPQIGAPEAWAAGYDGTGVKVAVLDTGVDATHPDLADRIAESRSFVPGETARDGHGHGTHVASTIVGSGAASGGKYKGVAPGAKLVVGKVLDDGGSGSESSIIEGMDWAAHSGAKVVSMSLGGGEGADGTDPMALAVDELTVETGVLFAIAAGNSGPGAKTVGTPGAAAAALTVGAVDANDAVTSFSSRGPRGDGALKPEITAPGAGIVAARAAGTTMGTPVGDGYTRASGTSMATPHVAGAAAILAQRHPDWTAARLKSQLVSTAKTTADTSVFAQGAGRTDVARAVRQQVSADGTVDFGLRGWDDSAPVERKITYVNDGDAPVTLTLSLGEAGEQLPAGVLALGASTVTVPAHGTAEVPVTLATAGVTTGSHGAHVTARSADGATTAVTAIGFGRDVQRYDVTMKVLDRDGKPTDGLAAVSVTAVDKMEFPETYPVGDDGTVTVRLPRGEHSFVAEISHYSPDWSMLHEFTYAAQPVTVIDSDRTLTFDGSKAGPVTMNTPLPTEANRVRIGITDRSPTVDAIHGRETWLGKDTAVYSVPSPTADPGLFESRVGWSLGAPALKARLLGEGSRALKVSYFEGWVGSARFDGTQTLRVAKPGEDVRGKLALVKRDTATTTYAQVDAAADAGARAVLIVNDTPGGWLAGHWSPKATRIPAMTLSGAEGARLLALSGARITFSGTAVSPYAYELLKYTDGRIPADQRYRVRAGELATVDSRFHGTTAGAEGGYSRLTWSPAQTVAYYSLGRRTQQSTLTEYVTPGVRTAEVTKLGPVWEAGGASRTTADSKLGAGQRLVRDWNKAVVRTGLPDALANSAVRSGDTGVLMASGLLDSGTGQQILSRDGADKELATVYQDGALLGSAPSAAVAFPMTAGRAEYRVVTDVRRDSADWATSTKVRTDWRFHSTRGEALMPALTVDYRVATDLSNSVRTGSRTTVGLGVRHPKGLAGPKVTGVKLWASYDDGATWRQVRLDGSLNGTIDNPSAAGFVSLRVTATDADGNSVDQTVTRAYRVRR</sequence>
<dbReference type="CDD" id="cd07487">
    <property type="entry name" value="Peptidases_S8_1"/>
    <property type="match status" value="1"/>
</dbReference>
<dbReference type="PROSITE" id="PS51892">
    <property type="entry name" value="SUBTILASE"/>
    <property type="match status" value="1"/>
</dbReference>
<feature type="active site" description="Charge relay system" evidence="8 9">
    <location>
        <position position="448"/>
    </location>
</feature>
<dbReference type="Pfam" id="PF02225">
    <property type="entry name" value="PA"/>
    <property type="match status" value="1"/>
</dbReference>
<dbReference type="InterPro" id="IPR036852">
    <property type="entry name" value="Peptidase_S8/S53_dom_sf"/>
</dbReference>
<feature type="active site" description="Charge relay system" evidence="8 9">
    <location>
        <position position="272"/>
    </location>
</feature>
<dbReference type="SUPFAM" id="SSF52025">
    <property type="entry name" value="PA domain"/>
    <property type="match status" value="1"/>
</dbReference>
<dbReference type="Gene3D" id="3.40.50.200">
    <property type="entry name" value="Peptidase S8/S53 domain"/>
    <property type="match status" value="1"/>
</dbReference>
<dbReference type="PROSITE" id="PS00137">
    <property type="entry name" value="SUBTILASE_HIS"/>
    <property type="match status" value="1"/>
</dbReference>
<feature type="chain" id="PRO_5039713059" evidence="11">
    <location>
        <begin position="28"/>
        <end position="1231"/>
    </location>
</feature>
<comment type="similarity">
    <text evidence="1 9 10">Belongs to the peptidase S8 family.</text>
</comment>
<keyword evidence="3" id="KW-0964">Secreted</keyword>
<dbReference type="KEGG" id="slau:SLA_3132"/>
<dbReference type="GO" id="GO:0006508">
    <property type="term" value="P:proteolysis"/>
    <property type="evidence" value="ECO:0007669"/>
    <property type="project" value="UniProtKB-KW"/>
</dbReference>
<name>A0A160P0F5_STRLU</name>
<feature type="domain" description="Peptidase S8/S53" evidence="12">
    <location>
        <begin position="231"/>
        <end position="495"/>
    </location>
</feature>
<feature type="signal peptide" evidence="11">
    <location>
        <begin position="1"/>
        <end position="27"/>
    </location>
</feature>
<dbReference type="InterPro" id="IPR046450">
    <property type="entry name" value="PA_dom_sf"/>
</dbReference>
<dbReference type="SUPFAM" id="SSF52743">
    <property type="entry name" value="Subtilisin-like"/>
    <property type="match status" value="1"/>
</dbReference>
<dbReference type="InterPro" id="IPR000209">
    <property type="entry name" value="Peptidase_S8/S53_dom"/>
</dbReference>
<dbReference type="PANTHER" id="PTHR43806:SF65">
    <property type="entry name" value="SERINE PROTEASE APRX"/>
    <property type="match status" value="1"/>
</dbReference>
<evidence type="ECO:0000256" key="10">
    <source>
        <dbReference type="RuleBase" id="RU003355"/>
    </source>
</evidence>
<evidence type="ECO:0000259" key="13">
    <source>
        <dbReference type="Pfam" id="PF02225"/>
    </source>
</evidence>
<feature type="active site" description="Charge relay system" evidence="8 9">
    <location>
        <position position="240"/>
    </location>
</feature>
<reference evidence="14 15" key="1">
    <citation type="journal article" date="2016" name="Genome Announc.">
        <title>Complete Genome Sequence of Thiostrepton-Producing Streptomyces laurentii ATCC 31255.</title>
        <authorList>
            <person name="Doi K."/>
            <person name="Fujino Y."/>
            <person name="Nagayoshi Y."/>
            <person name="Ohshima T."/>
            <person name="Ogata S."/>
        </authorList>
    </citation>
    <scope>NUCLEOTIDE SEQUENCE [LARGE SCALE GENOMIC DNA]</scope>
    <source>
        <strain evidence="14 15">ATCC 31255</strain>
    </source>
</reference>
<evidence type="ECO:0000256" key="6">
    <source>
        <dbReference type="ARBA" id="ARBA00022801"/>
    </source>
</evidence>
<evidence type="ECO:0000256" key="9">
    <source>
        <dbReference type="PROSITE-ProRule" id="PRU01240"/>
    </source>
</evidence>
<evidence type="ECO:0000256" key="1">
    <source>
        <dbReference type="ARBA" id="ARBA00011073"/>
    </source>
</evidence>
<keyword evidence="2" id="KW-0134">Cell wall</keyword>
<organism evidence="14 15">
    <name type="scientific">Streptomyces laurentii</name>
    <dbReference type="NCBI Taxonomy" id="39478"/>
    <lineage>
        <taxon>Bacteria</taxon>
        <taxon>Bacillati</taxon>
        <taxon>Actinomycetota</taxon>
        <taxon>Actinomycetes</taxon>
        <taxon>Kitasatosporales</taxon>
        <taxon>Streptomycetaceae</taxon>
        <taxon>Streptomyces</taxon>
    </lineage>
</organism>
<dbReference type="InterPro" id="IPR015500">
    <property type="entry name" value="Peptidase_S8_subtilisin-rel"/>
</dbReference>
<dbReference type="Gene3D" id="3.50.30.30">
    <property type="match status" value="1"/>
</dbReference>